<evidence type="ECO:0008006" key="5">
    <source>
        <dbReference type="Google" id="ProtNLM"/>
    </source>
</evidence>
<dbReference type="GO" id="GO:0006310">
    <property type="term" value="P:DNA recombination"/>
    <property type="evidence" value="ECO:0007669"/>
    <property type="project" value="UniProtKB-KW"/>
</dbReference>
<dbReference type="AlphaFoldDB" id="A0A2N5UD18"/>
<feature type="compositionally biased region" description="Polar residues" evidence="2">
    <location>
        <begin position="58"/>
        <end position="68"/>
    </location>
</feature>
<dbReference type="InterPro" id="IPR013762">
    <property type="entry name" value="Integrase-like_cat_sf"/>
</dbReference>
<feature type="region of interest" description="Disordered" evidence="2">
    <location>
        <begin position="88"/>
        <end position="190"/>
    </location>
</feature>
<dbReference type="GO" id="GO:0015074">
    <property type="term" value="P:DNA integration"/>
    <property type="evidence" value="ECO:0007669"/>
    <property type="project" value="InterPro"/>
</dbReference>
<dbReference type="Gene3D" id="1.10.443.10">
    <property type="entry name" value="Intergrase catalytic core"/>
    <property type="match status" value="1"/>
</dbReference>
<sequence length="855" mass="94302">MAAAASSGSSQNGEFPEGQSGEGTKVHGGTAAGSSEPAERSTQRELLEQPVQAEGISSPATGSLSVQKILNSTRRQNLEAAAALLEQKKQAAHTYQEARRTQMSGSNPSGVLSGATTGKGIPSTPNTQKDPPQGQEGNDRETSRASNILEALGDVPGDSRGHAAPGGTNQTGGDTNPPPNQPSGADNDLAKDQSFLLQAARKATERGAHGEADALLRSLAALFPEKPQPEARGTETPGSTTSNAPPIEDTRGDTPPAPGPPNIPATGNKIIQKEGAVSFIVGEIPDHTYCGLPAFYNKNVKALKGSVPLTIFDPVWQKQAATHHAEQRNVERTVSDKRRYTGHPAPGEWTQSYAQWSRNYQGLISAIKDVYNMPTIANWFRLHQDNINNLMRREGFCAGFRYDLAIRANAFQCNMIRQDTNVFPDISTYRKKLGEEEKAMVLEQDKKKYIDNLYMAGGAREQYNPYTGLEQPAAQQKKSTQENKSKGNRNQQGRSRGRWEPYHQNGGGYQDNDQSRSRGGNESPRYRDYRDKRNDGSQRQREPEDKPRDRVRGYKAQQGAPPENQRNQGKPTITKPARDKNLNGSEPQARSLWPDSIRCEMNLEVWKSALANANLHEKYANKFYQFKATTGAPLFRLPITSEDVYGFFAWAGRGQGDDGNAKINTTTVNWYLFAIKAWHTFHNAAYPYHTETRMKLMIKASGPTPLDIHYYSNAVTIDLHKAKTAKPGEIQILKLQPLNNILCLVQALKRRINDTTSLNDSLFGYYSPTGSRRNLTKRRVNKVLTATWRLLGTPALSGHSFRVGGATIRSAIGVSVEDIKLLGRWSTNCYKRYIKFISKDNLEAALSILRLPASN</sequence>
<feature type="compositionally biased region" description="Basic and acidic residues" evidence="2">
    <location>
        <begin position="37"/>
        <end position="47"/>
    </location>
</feature>
<feature type="compositionally biased region" description="Low complexity" evidence="2">
    <location>
        <begin position="1"/>
        <end position="10"/>
    </location>
</feature>
<proteinExistence type="predicted"/>
<protein>
    <recommendedName>
        <fullName evidence="5">Tyr recombinase domain-containing protein</fullName>
    </recommendedName>
</protein>
<evidence type="ECO:0000313" key="3">
    <source>
        <dbReference type="EMBL" id="PLW35634.1"/>
    </source>
</evidence>
<name>A0A2N5UD18_9BASI</name>
<evidence type="ECO:0000313" key="4">
    <source>
        <dbReference type="Proteomes" id="UP000235392"/>
    </source>
</evidence>
<feature type="region of interest" description="Disordered" evidence="2">
    <location>
        <begin position="1"/>
        <end position="68"/>
    </location>
</feature>
<dbReference type="InterPro" id="IPR052925">
    <property type="entry name" value="Phage_Integrase-like_Recomb"/>
</dbReference>
<dbReference type="InterPro" id="IPR011010">
    <property type="entry name" value="DNA_brk_join_enz"/>
</dbReference>
<organism evidence="3 4">
    <name type="scientific">Puccinia coronata f. sp. avenae</name>
    <dbReference type="NCBI Taxonomy" id="200324"/>
    <lineage>
        <taxon>Eukaryota</taxon>
        <taxon>Fungi</taxon>
        <taxon>Dikarya</taxon>
        <taxon>Basidiomycota</taxon>
        <taxon>Pucciniomycotina</taxon>
        <taxon>Pucciniomycetes</taxon>
        <taxon>Pucciniales</taxon>
        <taxon>Pucciniaceae</taxon>
        <taxon>Puccinia</taxon>
    </lineage>
</organism>
<keyword evidence="1" id="KW-0233">DNA recombination</keyword>
<feature type="region of interest" description="Disordered" evidence="2">
    <location>
        <begin position="227"/>
        <end position="267"/>
    </location>
</feature>
<comment type="caution">
    <text evidence="3">The sequence shown here is derived from an EMBL/GenBank/DDBJ whole genome shotgun (WGS) entry which is preliminary data.</text>
</comment>
<reference evidence="3 4" key="1">
    <citation type="submission" date="2017-11" db="EMBL/GenBank/DDBJ databases">
        <title>De novo assembly and phasing of dikaryotic genomes from two isolates of Puccinia coronata f. sp. avenae, the causal agent of oat crown rust.</title>
        <authorList>
            <person name="Miller M.E."/>
            <person name="Zhang Y."/>
            <person name="Omidvar V."/>
            <person name="Sperschneider J."/>
            <person name="Schwessinger B."/>
            <person name="Raley C."/>
            <person name="Palmer J.M."/>
            <person name="Garnica D."/>
            <person name="Upadhyaya N."/>
            <person name="Rathjen J."/>
            <person name="Taylor J.M."/>
            <person name="Park R.F."/>
            <person name="Dodds P.N."/>
            <person name="Hirsch C.D."/>
            <person name="Kianian S.F."/>
            <person name="Figueroa M."/>
        </authorList>
    </citation>
    <scope>NUCLEOTIDE SEQUENCE [LARGE SCALE GENOMIC DNA]</scope>
    <source>
        <strain evidence="3">12SD80</strain>
    </source>
</reference>
<evidence type="ECO:0000256" key="1">
    <source>
        <dbReference type="ARBA" id="ARBA00023172"/>
    </source>
</evidence>
<gene>
    <name evidence="3" type="ORF">PCASD_10208</name>
</gene>
<dbReference type="PANTHER" id="PTHR34605">
    <property type="entry name" value="PHAGE_INTEGRASE DOMAIN-CONTAINING PROTEIN"/>
    <property type="match status" value="1"/>
</dbReference>
<dbReference type="PANTHER" id="PTHR34605:SF3">
    <property type="entry name" value="P CELL-TYPE AGGLUTINATION PROTEIN MAP4-LIKE-RELATED"/>
    <property type="match status" value="1"/>
</dbReference>
<dbReference type="SUPFAM" id="SSF56349">
    <property type="entry name" value="DNA breaking-rejoining enzymes"/>
    <property type="match status" value="1"/>
</dbReference>
<dbReference type="Proteomes" id="UP000235392">
    <property type="component" value="Unassembled WGS sequence"/>
</dbReference>
<feature type="region of interest" description="Disordered" evidence="2">
    <location>
        <begin position="471"/>
        <end position="590"/>
    </location>
</feature>
<dbReference type="EMBL" id="PGCI01000174">
    <property type="protein sequence ID" value="PLW35634.1"/>
    <property type="molecule type" value="Genomic_DNA"/>
</dbReference>
<feature type="compositionally biased region" description="Basic and acidic residues" evidence="2">
    <location>
        <begin position="524"/>
        <end position="552"/>
    </location>
</feature>
<feature type="compositionally biased region" description="Polar residues" evidence="2">
    <location>
        <begin position="101"/>
        <end position="116"/>
    </location>
</feature>
<accession>A0A2N5UD18</accession>
<evidence type="ECO:0000256" key="2">
    <source>
        <dbReference type="SAM" id="MobiDB-lite"/>
    </source>
</evidence>
<dbReference type="GO" id="GO:0003677">
    <property type="term" value="F:DNA binding"/>
    <property type="evidence" value="ECO:0007669"/>
    <property type="project" value="InterPro"/>
</dbReference>